<feature type="region of interest" description="Disordered" evidence="1">
    <location>
        <begin position="45"/>
        <end position="64"/>
    </location>
</feature>
<reference evidence="3 4" key="1">
    <citation type="submission" date="2022-10" db="EMBL/GenBank/DDBJ databases">
        <title>Genomic of Burkholderia cepacia PN-1.</title>
        <authorList>
            <person name="Yang Y."/>
            <person name="Guan H."/>
            <person name="Huang J."/>
        </authorList>
    </citation>
    <scope>NUCLEOTIDE SEQUENCE [LARGE SCALE GENOMIC DNA]</scope>
    <source>
        <strain evidence="3 4">PN-1</strain>
    </source>
</reference>
<proteinExistence type="predicted"/>
<evidence type="ECO:0000313" key="3">
    <source>
        <dbReference type="EMBL" id="XAE51535.1"/>
    </source>
</evidence>
<evidence type="ECO:0000256" key="1">
    <source>
        <dbReference type="SAM" id="MobiDB-lite"/>
    </source>
</evidence>
<protein>
    <submittedName>
        <fullName evidence="3">N-acetylmuramidase family protein</fullName>
    </submittedName>
</protein>
<name>A0ABZ3DS56_9BURK</name>
<keyword evidence="4" id="KW-1185">Reference proteome</keyword>
<accession>A0ABZ3DS56</accession>
<feature type="region of interest" description="Disordered" evidence="1">
    <location>
        <begin position="91"/>
        <end position="126"/>
    </location>
</feature>
<organism evidence="3 4">
    <name type="scientific">Burkholderia arboris</name>
    <dbReference type="NCBI Taxonomy" id="488730"/>
    <lineage>
        <taxon>Bacteria</taxon>
        <taxon>Pseudomonadati</taxon>
        <taxon>Pseudomonadota</taxon>
        <taxon>Betaproteobacteria</taxon>
        <taxon>Burkholderiales</taxon>
        <taxon>Burkholderiaceae</taxon>
        <taxon>Burkholderia</taxon>
        <taxon>Burkholderia cepacia complex</taxon>
    </lineage>
</organism>
<evidence type="ECO:0000259" key="2">
    <source>
        <dbReference type="Pfam" id="PF11860"/>
    </source>
</evidence>
<feature type="compositionally biased region" description="Basic and acidic residues" evidence="1">
    <location>
        <begin position="346"/>
        <end position="363"/>
    </location>
</feature>
<gene>
    <name evidence="3" type="ORF">OHZ10_18455</name>
</gene>
<dbReference type="Pfam" id="PF11860">
    <property type="entry name" value="Muramidase"/>
    <property type="match status" value="1"/>
</dbReference>
<sequence length="516" mass="57365">MSKAQPADAPALKVKTQPAAFVVVTVLFRDVLKKPIEGLSVQLTAGKNAPPAPAWETGPDPTIIHEDSAIQSNASTATPASGAAALPAAVSSSAAAPAQTPPNSKAEPTAPRSPPISDNKTEATTDKDGFAVTITNAARNQPIDVFVKNRRGEFAWKAQIVPKKDISAFTIVSPEYHLESTTQLTPKDEFEQNLNLPVVKEGEVMTIERLIKEFGQYIAWTQKVTEQGRVKKDFPKKNKEVTVDPKSRKKKTKIVIEHHYKVVNTGEPRTVAFSIFGSRLSYPKPEFFSDVQYQRMASELNVEVAAIKALVQQESQGHPFLENGLPPILYERRHFFDLSVKKRDKEAEERERGAEKEAAESKSAKATGAARKKVHSPKRKDFPENPYPKFPDLCFPNGDQYGGDGLNQYEKLIRAAALDFDIAIQSCSWGGFQILGEYYSSCGCSTPTEFANKFISGTDGQMEIFIAFMKKEKRAGVSGLREHKWEQVATSYNGRHWRTKNPHYAENLKKFYEQFK</sequence>
<feature type="domain" description="N-acetylmuramidase" evidence="2">
    <location>
        <begin position="303"/>
        <end position="516"/>
    </location>
</feature>
<evidence type="ECO:0000313" key="4">
    <source>
        <dbReference type="Proteomes" id="UP001448498"/>
    </source>
</evidence>
<feature type="compositionally biased region" description="Low complexity" evidence="1">
    <location>
        <begin position="91"/>
        <end position="102"/>
    </location>
</feature>
<dbReference type="EMBL" id="CP109822">
    <property type="protein sequence ID" value="XAE51535.1"/>
    <property type="molecule type" value="Genomic_DNA"/>
</dbReference>
<dbReference type="InterPro" id="IPR024408">
    <property type="entry name" value="Muramidase"/>
</dbReference>
<feature type="region of interest" description="Disordered" evidence="1">
    <location>
        <begin position="346"/>
        <end position="387"/>
    </location>
</feature>
<dbReference type="Proteomes" id="UP001448498">
    <property type="component" value="Chromosome 3"/>
</dbReference>
<dbReference type="RefSeq" id="WP_342705511.1">
    <property type="nucleotide sequence ID" value="NZ_CP109822.1"/>
</dbReference>